<dbReference type="InterPro" id="IPR001680">
    <property type="entry name" value="WD40_rpt"/>
</dbReference>
<feature type="region of interest" description="Disordered" evidence="6">
    <location>
        <begin position="953"/>
        <end position="975"/>
    </location>
</feature>
<dbReference type="EMBL" id="MCOG01000045">
    <property type="protein sequence ID" value="ORY69241.1"/>
    <property type="molecule type" value="Genomic_DNA"/>
</dbReference>
<dbReference type="CDD" id="cd06071">
    <property type="entry name" value="Beach"/>
    <property type="match status" value="1"/>
</dbReference>
<dbReference type="PANTHER" id="PTHR13743">
    <property type="entry name" value="BEIGE/BEACH-RELATED"/>
    <property type="match status" value="1"/>
</dbReference>
<dbReference type="PROSITE" id="PS51783">
    <property type="entry name" value="PH_BEACH"/>
    <property type="match status" value="1"/>
</dbReference>
<protein>
    <recommendedName>
        <fullName evidence="4">Beige protein homolog 1</fullName>
    </recommendedName>
</protein>
<dbReference type="Pfam" id="PF13385">
    <property type="entry name" value="Laminin_G_3"/>
    <property type="match status" value="1"/>
</dbReference>
<evidence type="ECO:0000256" key="5">
    <source>
        <dbReference type="PROSITE-ProRule" id="PRU00221"/>
    </source>
</evidence>
<dbReference type="InterPro" id="IPR046851">
    <property type="entry name" value="NBCH_WD40"/>
</dbReference>
<dbReference type="Gene3D" id="1.10.1540.10">
    <property type="entry name" value="BEACH domain"/>
    <property type="match status" value="1"/>
</dbReference>
<dbReference type="InterPro" id="IPR050865">
    <property type="entry name" value="BEACH_Domain"/>
</dbReference>
<proteinExistence type="predicted"/>
<dbReference type="PANTHER" id="PTHR13743:SF112">
    <property type="entry name" value="BEACH DOMAIN-CONTAINING PROTEIN"/>
    <property type="match status" value="1"/>
</dbReference>
<dbReference type="SUPFAM" id="SSF81837">
    <property type="entry name" value="BEACH domain"/>
    <property type="match status" value="1"/>
</dbReference>
<dbReference type="SMART" id="SM00320">
    <property type="entry name" value="WD40"/>
    <property type="match status" value="3"/>
</dbReference>
<evidence type="ECO:0000313" key="9">
    <source>
        <dbReference type="EMBL" id="ORY69241.1"/>
    </source>
</evidence>
<dbReference type="InterPro" id="IPR036372">
    <property type="entry name" value="BEACH_dom_sf"/>
</dbReference>
<feature type="repeat" description="WD" evidence="5">
    <location>
        <begin position="2183"/>
        <end position="2224"/>
    </location>
</feature>
<dbReference type="InterPro" id="IPR036322">
    <property type="entry name" value="WD40_repeat_dom_sf"/>
</dbReference>
<evidence type="ECO:0000256" key="3">
    <source>
        <dbReference type="ARBA" id="ARBA00054699"/>
    </source>
</evidence>
<keyword evidence="1 5" id="KW-0853">WD repeat</keyword>
<dbReference type="GO" id="GO:0008104">
    <property type="term" value="P:intracellular protein localization"/>
    <property type="evidence" value="ECO:0007669"/>
    <property type="project" value="TreeGrafter"/>
</dbReference>
<dbReference type="SUPFAM" id="SSF49899">
    <property type="entry name" value="Concanavalin A-like lectins/glucanases"/>
    <property type="match status" value="1"/>
</dbReference>
<dbReference type="InterPro" id="IPR023362">
    <property type="entry name" value="PH-BEACH_dom"/>
</dbReference>
<dbReference type="Pfam" id="PF20426">
    <property type="entry name" value="NBCH_WD40"/>
    <property type="match status" value="1"/>
</dbReference>
<dbReference type="SUPFAM" id="SSF50729">
    <property type="entry name" value="PH domain-like"/>
    <property type="match status" value="1"/>
</dbReference>
<dbReference type="SUPFAM" id="SSF50978">
    <property type="entry name" value="WD40 repeat-like"/>
    <property type="match status" value="1"/>
</dbReference>
<dbReference type="GO" id="GO:0019901">
    <property type="term" value="F:protein kinase binding"/>
    <property type="evidence" value="ECO:0007669"/>
    <property type="project" value="TreeGrafter"/>
</dbReference>
<dbReference type="Pfam" id="PF16057">
    <property type="entry name" value="DUF4800"/>
    <property type="match status" value="1"/>
</dbReference>
<gene>
    <name evidence="9" type="ORF">LY90DRAFT_700345</name>
</gene>
<feature type="domain" description="BEACH" evidence="7">
    <location>
        <begin position="1766"/>
        <end position="2059"/>
    </location>
</feature>
<dbReference type="InterPro" id="IPR019775">
    <property type="entry name" value="WD40_repeat_CS"/>
</dbReference>
<dbReference type="SMART" id="SM01026">
    <property type="entry name" value="Beach"/>
    <property type="match status" value="1"/>
</dbReference>
<dbReference type="Gene3D" id="2.130.10.10">
    <property type="entry name" value="YVTN repeat-like/Quinoprotein amine dehydrogenase"/>
    <property type="match status" value="1"/>
</dbReference>
<comment type="caution">
    <text evidence="9">The sequence shown here is derived from an EMBL/GenBank/DDBJ whole genome shotgun (WGS) entry which is preliminary data.</text>
</comment>
<dbReference type="Pfam" id="PF02138">
    <property type="entry name" value="Beach"/>
    <property type="match status" value="1"/>
</dbReference>
<sequence length="2400" mass="281031">MQKLSEIHEINTMKLCNASFVGMILNEILPNVQNKIMLDKITNIPEAKQMFKMLRQIDIMNEKKSNEERAMARSQLNGWDIIMKRKNSKYKYKERGKKSFKDNSNENNTLVETESNINFNINNDMNANETEENKLLLPFYYDKLVETLLKIMKTKNRDSDFFYFSGLNSGIYVPEINEWPLSEGYTIMTWIKVESFDIEEISSGVTNTKYMNVTKKGKLMIKNNKVTNLHDYDYHNQYLPRIFSFVNKKNSKDCSAIELFFIENVIYISVTRDRKEETYSISNGYKFMPNEWYHIAIVHDSPKLWGNRSDLSLYINGRLNKVTKVKYPKTCNYEQSYIGCKGRSGTFSEISIQDVYQSFCGQMVSFNIFNCLFNEYNVASIYNLGMDQESEMDSIVYSESFISKYSKVLDEDIFSTSFICYHPKASETNITGDDADYQTELKPDYLNEDEPNKSSILNILFNKNYGEEYYDNLTITRMDSYKLYYYLFKIFNANSVDIINNLQINDNSIDVSHAYLFSVSRTSTKCIRNTLHSLGGINVLLPLILHTNLNRINFIDRPVVPVNNKDAVNELNQLNIINLNDTNTNSNNNASTNQGKERLLIFIRIISFLVLSDSFHQNTVKTSYFMAIINYLLYNYVSYSNLTIELYEEIEYFAEHINDEDMIYDILYNLLFNAKLWAMASIDVQIYYYTALQKFIDNHYSFCKENFGVSYFLKVMEKYYYYIPIKENKSINNVSDENDLEIIRKLIFKIIVFFLKNDSTPEELECILNSIVLNVDYKHSIELLQILKSLIINENDKNIIVNIVKYKHQNFFIKLIRNEDSECRIDALKIINYLLRSNYANERWKEKLRTNAKILIHSLEEYPLTNDVCLQLFEMCLETDLSTESEGDFLQMTLRNLRNTNIKNIKVLEFLIYLISKQNSKYAYGKSILPDDLKFELTFHDEFDDDYLSIVNEPEKIDENENENENEGKEEETIDEQTVRPLENKIIDNNEINNNTISTDNIQTNANNDSSNNINYNASNSLKKETNQSLINEFEVLKVKFLEDLFFLFNINENNCIAFMKNTEWPKLLISLIPESSFHKFKLNKESSDKILKEDTNSNIVSNMIIEIFYLLLDSSFETSKAWQELYSITYFYFLDNIDNSFVGVKEILKRYLQKINGGVLMTKVYSYIKLDNIIHLISFTEDWLFDHVDFEEIYHKLKNTEPNVSKSFFDITLFENKVLKKIPSTMSKNIVINESYNVSFPWEESRECCEILINSLISIINGKKTIPANILSKVMTKNDSLVRILFRFLNTGLSVYNKSIWEFIIEIYKKILDENIADLKTDSSLWGSTLGHIMGAIDMCNEDIIKNKDDKKLFYNELSDINYRFTNLWWPLIIQLKPGISDSFTNKTSISKEEYDVLVIKKVIDKYNDIIYQPALKAFEDSCFSLVLESCKNFEKIIGQVILNIRKKIDETEKKEYLKIKKEDETMAEIKNDQLEKIIKSRAKEDNKIRLIEKSWNTLIHEMSRDRGLWFFETNSTLTWKLDYTENSYRVRRRLIPNYEFEDHLDASFKRDRVKNDSGDAFLKIPRTTEKKKSKFEKLREKYGNSDYGSIGGIDSNVNSSNPSSIKLDDDITESDKWSIISDDDDLTSGFFYNKEDEKIIYKADCDLVMLTTTISGYLLLTSKNLYFYLNPLAVVTNITNSGQEGTISSAIIENELLRDRQWKLDEIVDIYIRRYLLRRSAIEIFFTDHNSIFFNFHISKESFKFFQKLVNLHPINLKCKESASPNEIFKKYHNITEMWQNRKLSNFDYLMFLNTISGRTFNDLTQYPVFPWVIKDYISETIDLNDPNIYRDLSKPIGALNEVRLEQFKERYYSFEDMEMDDIKPFFYGTHYSSAANVLFYMIRMEPFTTLHIALQSGKFDHPDRQFFSMENCWDSVINNTGDVKELIPEFYSTPEFLVNMNHFDLGKCNAINKVIDDVILPPWAKTPEEFIRIQRKALESEYVSNNLHNWIDLIWGYKQRGEEAVKAYNVFYYLTYEGAINLDNIKDPIQKKSIEDQINNFGQTPSQLLTKPHPKRNRLNIENTLINDYSNIKRIKQGGSFKENTPILRLFIYKDTYSDVERLIYVEKYGLYTLIDQPISSYPPRNSLFIRNILSSNSGRVCSNFQCFETLPNYLSVISCGYWDNSFVINTFDETEYSPLYGHFDIVTAVAVSKNVDFIVTGSKDTTVISWEIDRSNSSNTIIKSESKKIYYGHDDEITALAVDSNNDIIVSGSLDGTCIIYTLRDAKFLHSFKPFGEVQNCLISIKFILITNNADIIIFAVNHTKKQYLLQLYSLNGKLLMESYRENEIKSLIISNDQEHIIISDTSGVYLLYLYSFEILHQYSVDKDVISLALTSNEKKLIMGHYSGEINWIEMK</sequence>
<name>A0A1Y2ECE7_9FUNG</name>
<dbReference type="OrthoDB" id="26681at2759"/>
<dbReference type="PROSITE" id="PS50197">
    <property type="entry name" value="BEACH"/>
    <property type="match status" value="1"/>
</dbReference>
<feature type="domain" description="BEACH-type PH" evidence="8">
    <location>
        <begin position="1636"/>
        <end position="1752"/>
    </location>
</feature>
<dbReference type="Gene3D" id="2.60.120.200">
    <property type="match status" value="1"/>
</dbReference>
<keyword evidence="2" id="KW-0677">Repeat</keyword>
<dbReference type="InterPro" id="IPR011993">
    <property type="entry name" value="PH-like_dom_sf"/>
</dbReference>
<keyword evidence="10" id="KW-1185">Reference proteome</keyword>
<dbReference type="InterPro" id="IPR015943">
    <property type="entry name" value="WD40/YVTN_repeat-like_dom_sf"/>
</dbReference>
<dbReference type="STRING" id="1754190.A0A1Y2ECE7"/>
<dbReference type="Pfam" id="PF15787">
    <property type="entry name" value="DUF4704"/>
    <property type="match status" value="1"/>
</dbReference>
<evidence type="ECO:0000256" key="6">
    <source>
        <dbReference type="SAM" id="MobiDB-lite"/>
    </source>
</evidence>
<evidence type="ECO:0000259" key="7">
    <source>
        <dbReference type="PROSITE" id="PS50197"/>
    </source>
</evidence>
<dbReference type="FunFam" id="1.10.1540.10:FF:000001">
    <property type="entry name" value="neurobeachin isoform X1"/>
    <property type="match status" value="1"/>
</dbReference>
<dbReference type="PROSITE" id="PS00678">
    <property type="entry name" value="WD_REPEATS_1"/>
    <property type="match status" value="1"/>
</dbReference>
<dbReference type="GO" id="GO:0016020">
    <property type="term" value="C:membrane"/>
    <property type="evidence" value="ECO:0007669"/>
    <property type="project" value="TreeGrafter"/>
</dbReference>
<evidence type="ECO:0000256" key="2">
    <source>
        <dbReference type="ARBA" id="ARBA00022737"/>
    </source>
</evidence>
<comment type="function">
    <text evidence="3">May be involved in protein sorting and cell wall formation.</text>
</comment>
<dbReference type="InterPro" id="IPR013320">
    <property type="entry name" value="ConA-like_dom_sf"/>
</dbReference>
<dbReference type="GO" id="GO:0005829">
    <property type="term" value="C:cytosol"/>
    <property type="evidence" value="ECO:0007669"/>
    <property type="project" value="TreeGrafter"/>
</dbReference>
<dbReference type="Pfam" id="PF14844">
    <property type="entry name" value="PH_BEACH"/>
    <property type="match status" value="1"/>
</dbReference>
<organism evidence="9 10">
    <name type="scientific">Neocallimastix californiae</name>
    <dbReference type="NCBI Taxonomy" id="1754190"/>
    <lineage>
        <taxon>Eukaryota</taxon>
        <taxon>Fungi</taxon>
        <taxon>Fungi incertae sedis</taxon>
        <taxon>Chytridiomycota</taxon>
        <taxon>Chytridiomycota incertae sedis</taxon>
        <taxon>Neocallimastigomycetes</taxon>
        <taxon>Neocallimastigales</taxon>
        <taxon>Neocallimastigaceae</taxon>
        <taxon>Neocallimastix</taxon>
    </lineage>
</organism>
<dbReference type="InterPro" id="IPR031570">
    <property type="entry name" value="NBEA/BDCP_DUF4704"/>
</dbReference>
<feature type="compositionally biased region" description="Acidic residues" evidence="6">
    <location>
        <begin position="960"/>
        <end position="975"/>
    </location>
</feature>
<reference evidence="9 10" key="1">
    <citation type="submission" date="2016-08" db="EMBL/GenBank/DDBJ databases">
        <title>A Parts List for Fungal Cellulosomes Revealed by Comparative Genomics.</title>
        <authorList>
            <consortium name="DOE Joint Genome Institute"/>
            <person name="Haitjema C.H."/>
            <person name="Gilmore S.P."/>
            <person name="Henske J.K."/>
            <person name="Solomon K.V."/>
            <person name="De Groot R."/>
            <person name="Kuo A."/>
            <person name="Mondo S.J."/>
            <person name="Salamov A.A."/>
            <person name="Labutti K."/>
            <person name="Zhao Z."/>
            <person name="Chiniquy J."/>
            <person name="Barry K."/>
            <person name="Brewer H.M."/>
            <person name="Purvine S.O."/>
            <person name="Wright A.T."/>
            <person name="Boxma B."/>
            <person name="Van Alen T."/>
            <person name="Hackstein J.H."/>
            <person name="Baker S.E."/>
            <person name="Grigoriev I.V."/>
            <person name="O'Malley M.A."/>
        </authorList>
    </citation>
    <scope>NUCLEOTIDE SEQUENCE [LARGE SCALE GENOMIC DNA]</scope>
    <source>
        <strain evidence="9 10">G1</strain>
    </source>
</reference>
<dbReference type="Proteomes" id="UP000193920">
    <property type="component" value="Unassembled WGS sequence"/>
</dbReference>
<dbReference type="PROSITE" id="PS50294">
    <property type="entry name" value="WD_REPEATS_REGION"/>
    <property type="match status" value="1"/>
</dbReference>
<evidence type="ECO:0000256" key="1">
    <source>
        <dbReference type="ARBA" id="ARBA00022574"/>
    </source>
</evidence>
<evidence type="ECO:0000256" key="4">
    <source>
        <dbReference type="ARBA" id="ARBA00073334"/>
    </source>
</evidence>
<accession>A0A1Y2ECE7</accession>
<evidence type="ECO:0000259" key="8">
    <source>
        <dbReference type="PROSITE" id="PS51783"/>
    </source>
</evidence>
<dbReference type="PROSITE" id="PS50082">
    <property type="entry name" value="WD_REPEATS_2"/>
    <property type="match status" value="2"/>
</dbReference>
<evidence type="ECO:0000313" key="10">
    <source>
        <dbReference type="Proteomes" id="UP000193920"/>
    </source>
</evidence>
<feature type="repeat" description="WD" evidence="5">
    <location>
        <begin position="2234"/>
        <end position="2275"/>
    </location>
</feature>
<dbReference type="Gene3D" id="2.30.29.30">
    <property type="entry name" value="Pleckstrin-homology domain (PH domain)/Phosphotyrosine-binding domain (PTB)"/>
    <property type="match status" value="1"/>
</dbReference>
<dbReference type="InterPro" id="IPR000409">
    <property type="entry name" value="BEACH_dom"/>
</dbReference>
<dbReference type="CDD" id="cd01201">
    <property type="entry name" value="PH_BEACH"/>
    <property type="match status" value="1"/>
</dbReference>